<keyword evidence="7" id="KW-1185">Reference proteome</keyword>
<name>A0A2T7P008_POMCA</name>
<keyword evidence="2" id="KW-0106">Calcium</keyword>
<dbReference type="Pfam" id="PF13499">
    <property type="entry name" value="EF-hand_7"/>
    <property type="match status" value="1"/>
</dbReference>
<dbReference type="InterPro" id="IPR050145">
    <property type="entry name" value="Centrin_CML-like"/>
</dbReference>
<feature type="domain" description="EF-hand" evidence="5">
    <location>
        <begin position="16"/>
        <end position="51"/>
    </location>
</feature>
<protein>
    <recommendedName>
        <fullName evidence="5">EF-hand domain-containing protein</fullName>
    </recommendedName>
</protein>
<proteinExistence type="predicted"/>
<dbReference type="CDD" id="cd00051">
    <property type="entry name" value="EFh"/>
    <property type="match status" value="1"/>
</dbReference>
<gene>
    <name evidence="6" type="ORF">C0Q70_14442</name>
</gene>
<comment type="caution">
    <text evidence="6">The sequence shown here is derived from an EMBL/GenBank/DDBJ whole genome shotgun (WGS) entry which is preliminary data.</text>
</comment>
<accession>A0A2T7P008</accession>
<dbReference type="PROSITE" id="PS50222">
    <property type="entry name" value="EF_HAND_2"/>
    <property type="match status" value="1"/>
</dbReference>
<dbReference type="AlphaFoldDB" id="A0A2T7P008"/>
<evidence type="ECO:0000256" key="3">
    <source>
        <dbReference type="SAM" id="MobiDB-lite"/>
    </source>
</evidence>
<evidence type="ECO:0000313" key="7">
    <source>
        <dbReference type="Proteomes" id="UP000245119"/>
    </source>
</evidence>
<evidence type="ECO:0000256" key="4">
    <source>
        <dbReference type="SAM" id="SignalP"/>
    </source>
</evidence>
<dbReference type="GO" id="GO:0005509">
    <property type="term" value="F:calcium ion binding"/>
    <property type="evidence" value="ECO:0007669"/>
    <property type="project" value="InterPro"/>
</dbReference>
<keyword evidence="4" id="KW-0732">Signal</keyword>
<dbReference type="InterPro" id="IPR002048">
    <property type="entry name" value="EF_hand_dom"/>
</dbReference>
<dbReference type="InterPro" id="IPR018247">
    <property type="entry name" value="EF_Hand_1_Ca_BS"/>
</dbReference>
<dbReference type="EMBL" id="PZQS01000008">
    <property type="protein sequence ID" value="PVD26764.1"/>
    <property type="molecule type" value="Genomic_DNA"/>
</dbReference>
<dbReference type="GO" id="GO:0043226">
    <property type="term" value="C:organelle"/>
    <property type="evidence" value="ECO:0007669"/>
    <property type="project" value="UniProtKB-ARBA"/>
</dbReference>
<feature type="chain" id="PRO_5015612300" description="EF-hand domain-containing protein" evidence="4">
    <location>
        <begin position="25"/>
        <end position="118"/>
    </location>
</feature>
<dbReference type="SMART" id="SM00054">
    <property type="entry name" value="EFh"/>
    <property type="match status" value="1"/>
</dbReference>
<dbReference type="FunFam" id="1.10.238.10:FF:000178">
    <property type="entry name" value="Calmodulin-2 A"/>
    <property type="match status" value="1"/>
</dbReference>
<evidence type="ECO:0000256" key="1">
    <source>
        <dbReference type="ARBA" id="ARBA00022737"/>
    </source>
</evidence>
<dbReference type="PROSITE" id="PS00018">
    <property type="entry name" value="EF_HAND_1"/>
    <property type="match status" value="1"/>
</dbReference>
<dbReference type="PANTHER" id="PTHR23050">
    <property type="entry name" value="CALCIUM BINDING PROTEIN"/>
    <property type="match status" value="1"/>
</dbReference>
<evidence type="ECO:0000256" key="2">
    <source>
        <dbReference type="ARBA" id="ARBA00022837"/>
    </source>
</evidence>
<dbReference type="Proteomes" id="UP000245119">
    <property type="component" value="Linkage Group LG8"/>
</dbReference>
<dbReference type="STRING" id="400727.A0A2T7P008"/>
<sequence>MYVTLNMTTTVMILMMIVTEMKEAFDLFDKDGSGTITTKELGEAMCTLGQKPTDKELKDMIRELDSDGTCPSIKPATCIAYVTVCRRVVPCGLGGQVSESAGGDARGGMSGRDTSEGG</sequence>
<organism evidence="6 7">
    <name type="scientific">Pomacea canaliculata</name>
    <name type="common">Golden apple snail</name>
    <dbReference type="NCBI Taxonomy" id="400727"/>
    <lineage>
        <taxon>Eukaryota</taxon>
        <taxon>Metazoa</taxon>
        <taxon>Spiralia</taxon>
        <taxon>Lophotrochozoa</taxon>
        <taxon>Mollusca</taxon>
        <taxon>Gastropoda</taxon>
        <taxon>Caenogastropoda</taxon>
        <taxon>Architaenioglossa</taxon>
        <taxon>Ampullarioidea</taxon>
        <taxon>Ampullariidae</taxon>
        <taxon>Pomacea</taxon>
    </lineage>
</organism>
<dbReference type="InterPro" id="IPR011992">
    <property type="entry name" value="EF-hand-dom_pair"/>
</dbReference>
<feature type="region of interest" description="Disordered" evidence="3">
    <location>
        <begin position="95"/>
        <end position="118"/>
    </location>
</feature>
<dbReference type="SUPFAM" id="SSF47473">
    <property type="entry name" value="EF-hand"/>
    <property type="match status" value="1"/>
</dbReference>
<reference evidence="6 7" key="1">
    <citation type="submission" date="2018-04" db="EMBL/GenBank/DDBJ databases">
        <title>The genome of golden apple snail Pomacea canaliculata provides insight into stress tolerance and invasive adaptation.</title>
        <authorList>
            <person name="Liu C."/>
            <person name="Liu B."/>
            <person name="Ren Y."/>
            <person name="Zhang Y."/>
            <person name="Wang H."/>
            <person name="Li S."/>
            <person name="Jiang F."/>
            <person name="Yin L."/>
            <person name="Zhang G."/>
            <person name="Qian W."/>
            <person name="Fan W."/>
        </authorList>
    </citation>
    <scope>NUCLEOTIDE SEQUENCE [LARGE SCALE GENOMIC DNA]</scope>
    <source>
        <strain evidence="6">SZHN2017</strain>
        <tissue evidence="6">Muscle</tissue>
    </source>
</reference>
<evidence type="ECO:0000259" key="5">
    <source>
        <dbReference type="PROSITE" id="PS50222"/>
    </source>
</evidence>
<dbReference type="Gene3D" id="1.10.238.10">
    <property type="entry name" value="EF-hand"/>
    <property type="match status" value="1"/>
</dbReference>
<keyword evidence="1" id="KW-0677">Repeat</keyword>
<evidence type="ECO:0000313" key="6">
    <source>
        <dbReference type="EMBL" id="PVD26764.1"/>
    </source>
</evidence>
<feature type="signal peptide" evidence="4">
    <location>
        <begin position="1"/>
        <end position="24"/>
    </location>
</feature>